<dbReference type="EMBL" id="MU853344">
    <property type="protein sequence ID" value="KAK4111914.1"/>
    <property type="molecule type" value="Genomic_DNA"/>
</dbReference>
<protein>
    <submittedName>
        <fullName evidence="3">Lipolytic enzyme</fullName>
    </submittedName>
</protein>
<feature type="signal peptide" evidence="1">
    <location>
        <begin position="1"/>
        <end position="27"/>
    </location>
</feature>
<dbReference type="Pfam" id="PF13472">
    <property type="entry name" value="Lipase_GDSL_2"/>
    <property type="match status" value="1"/>
</dbReference>
<proteinExistence type="predicted"/>
<dbReference type="RefSeq" id="XP_064669484.1">
    <property type="nucleotide sequence ID" value="XM_064815307.1"/>
</dbReference>
<dbReference type="CDD" id="cd01830">
    <property type="entry name" value="XynE_like"/>
    <property type="match status" value="1"/>
</dbReference>
<keyword evidence="4" id="KW-1185">Reference proteome</keyword>
<evidence type="ECO:0000256" key="1">
    <source>
        <dbReference type="SAM" id="SignalP"/>
    </source>
</evidence>
<dbReference type="SUPFAM" id="SSF52266">
    <property type="entry name" value="SGNH hydrolase"/>
    <property type="match status" value="1"/>
</dbReference>
<reference evidence="3" key="1">
    <citation type="journal article" date="2023" name="Mol. Phylogenet. Evol.">
        <title>Genome-scale phylogeny and comparative genomics of the fungal order Sordariales.</title>
        <authorList>
            <person name="Hensen N."/>
            <person name="Bonometti L."/>
            <person name="Westerberg I."/>
            <person name="Brannstrom I.O."/>
            <person name="Guillou S."/>
            <person name="Cros-Aarteil S."/>
            <person name="Calhoun S."/>
            <person name="Haridas S."/>
            <person name="Kuo A."/>
            <person name="Mondo S."/>
            <person name="Pangilinan J."/>
            <person name="Riley R."/>
            <person name="LaButti K."/>
            <person name="Andreopoulos B."/>
            <person name="Lipzen A."/>
            <person name="Chen C."/>
            <person name="Yan M."/>
            <person name="Daum C."/>
            <person name="Ng V."/>
            <person name="Clum A."/>
            <person name="Steindorff A."/>
            <person name="Ohm R.A."/>
            <person name="Martin F."/>
            <person name="Silar P."/>
            <person name="Natvig D.O."/>
            <person name="Lalanne C."/>
            <person name="Gautier V."/>
            <person name="Ament-Velasquez S.L."/>
            <person name="Kruys A."/>
            <person name="Hutchinson M.I."/>
            <person name="Powell A.J."/>
            <person name="Barry K."/>
            <person name="Miller A.N."/>
            <person name="Grigoriev I.V."/>
            <person name="Debuchy R."/>
            <person name="Gladieux P."/>
            <person name="Hiltunen Thoren M."/>
            <person name="Johannesson H."/>
        </authorList>
    </citation>
    <scope>NUCLEOTIDE SEQUENCE</scope>
    <source>
        <strain evidence="3">CBS 508.74</strain>
    </source>
</reference>
<dbReference type="InterPro" id="IPR053140">
    <property type="entry name" value="GDSL_Rv0518-like"/>
</dbReference>
<gene>
    <name evidence="3" type="ORF">N656DRAFT_780044</name>
</gene>
<dbReference type="GeneID" id="89939432"/>
<accession>A0AAN6TCM7</accession>
<dbReference type="AlphaFoldDB" id="A0AAN6TCM7"/>
<dbReference type="PANTHER" id="PTHR43784">
    <property type="entry name" value="GDSL-LIKE LIPASE/ACYLHYDROLASE, PUTATIVE (AFU_ORTHOLOGUE AFUA_2G00820)-RELATED"/>
    <property type="match status" value="1"/>
</dbReference>
<evidence type="ECO:0000313" key="4">
    <source>
        <dbReference type="Proteomes" id="UP001302812"/>
    </source>
</evidence>
<reference evidence="3" key="2">
    <citation type="submission" date="2023-05" db="EMBL/GenBank/DDBJ databases">
        <authorList>
            <consortium name="Lawrence Berkeley National Laboratory"/>
            <person name="Steindorff A."/>
            <person name="Hensen N."/>
            <person name="Bonometti L."/>
            <person name="Westerberg I."/>
            <person name="Brannstrom I.O."/>
            <person name="Guillou S."/>
            <person name="Cros-Aarteil S."/>
            <person name="Calhoun S."/>
            <person name="Haridas S."/>
            <person name="Kuo A."/>
            <person name="Mondo S."/>
            <person name="Pangilinan J."/>
            <person name="Riley R."/>
            <person name="Labutti K."/>
            <person name="Andreopoulos B."/>
            <person name="Lipzen A."/>
            <person name="Chen C."/>
            <person name="Yanf M."/>
            <person name="Daum C."/>
            <person name="Ng V."/>
            <person name="Clum A."/>
            <person name="Ohm R."/>
            <person name="Martin F."/>
            <person name="Silar P."/>
            <person name="Natvig D."/>
            <person name="Lalanne C."/>
            <person name="Gautier V."/>
            <person name="Ament-Velasquez S.L."/>
            <person name="Kruys A."/>
            <person name="Hutchinson M.I."/>
            <person name="Powell A.J."/>
            <person name="Barry K."/>
            <person name="Miller A.N."/>
            <person name="Grigoriev I.V."/>
            <person name="Debuchy R."/>
            <person name="Gladieux P."/>
            <person name="Thoren M.H."/>
            <person name="Johannesson H."/>
        </authorList>
    </citation>
    <scope>NUCLEOTIDE SEQUENCE</scope>
    <source>
        <strain evidence="3">CBS 508.74</strain>
    </source>
</reference>
<evidence type="ECO:0000259" key="2">
    <source>
        <dbReference type="Pfam" id="PF13472"/>
    </source>
</evidence>
<name>A0AAN6TCM7_9PEZI</name>
<feature type="domain" description="SGNH hydrolase-type esterase" evidence="2">
    <location>
        <begin position="220"/>
        <end position="420"/>
    </location>
</feature>
<comment type="caution">
    <text evidence="3">The sequence shown here is derived from an EMBL/GenBank/DDBJ whole genome shotgun (WGS) entry which is preliminary data.</text>
</comment>
<keyword evidence="1" id="KW-0732">Signal</keyword>
<dbReference type="InterPro" id="IPR036514">
    <property type="entry name" value="SGNH_hydro_sf"/>
</dbReference>
<dbReference type="PANTHER" id="PTHR43784:SF3">
    <property type="entry name" value="GDSL FAMILY LIPASE"/>
    <property type="match status" value="1"/>
</dbReference>
<dbReference type="Proteomes" id="UP001302812">
    <property type="component" value="Unassembled WGS sequence"/>
</dbReference>
<dbReference type="InterPro" id="IPR013830">
    <property type="entry name" value="SGNH_hydro"/>
</dbReference>
<organism evidence="3 4">
    <name type="scientific">Canariomyces notabilis</name>
    <dbReference type="NCBI Taxonomy" id="2074819"/>
    <lineage>
        <taxon>Eukaryota</taxon>
        <taxon>Fungi</taxon>
        <taxon>Dikarya</taxon>
        <taxon>Ascomycota</taxon>
        <taxon>Pezizomycotina</taxon>
        <taxon>Sordariomycetes</taxon>
        <taxon>Sordariomycetidae</taxon>
        <taxon>Sordariales</taxon>
        <taxon>Chaetomiaceae</taxon>
        <taxon>Canariomyces</taxon>
    </lineage>
</organism>
<evidence type="ECO:0000313" key="3">
    <source>
        <dbReference type="EMBL" id="KAK4111914.1"/>
    </source>
</evidence>
<dbReference type="Gene3D" id="3.40.50.1110">
    <property type="entry name" value="SGNH hydrolase"/>
    <property type="match status" value="1"/>
</dbReference>
<feature type="chain" id="PRO_5043002503" evidence="1">
    <location>
        <begin position="28"/>
        <end position="441"/>
    </location>
</feature>
<sequence length="441" mass="46887">MWNARFGLQGLLVGLVLSATSFPVASCHDDRWIDIWTSMPQEVEPYNLPSPPYNGTTGVFQNTTIRQTVYLTQDASTIRLQFSNAFGGSDLPITAVTVALPSNGTAGSSAIRPETLKDVTFSGQRSFQVPNGALVVSDPLRVSVKAQTSLTVTVYLASGQAGYRITGHPGSRTSSWLAPGDRVSAADVGSVPGAQRIDRWFLLSAVQAWLPRSHTALAIIGDSITDGRGSTTNGNDRWPDQLLKRLQAAGRRRSSIDLRDIAIMNQAAGGNRVLADGLGPNALGRVGRDVLEHSGVRYALVLEGVNDLGTTVSDGAAQAAVGDRLLQAYDQIITRLHGAGIAVFGGTITPMSGPGQAYGEGGPAREEQRQRVNAWIRTSGRFDAVVDFDAALRDPKNHTQLAAEYDSGDYLHPNPAGYKAMAEAVDLGLFAKFADGVQAMV</sequence>